<dbReference type="Pfam" id="PF00990">
    <property type="entry name" value="GGDEF"/>
    <property type="match status" value="1"/>
</dbReference>
<keyword evidence="1" id="KW-0472">Membrane</keyword>
<dbReference type="Gene3D" id="3.30.450.40">
    <property type="match status" value="1"/>
</dbReference>
<feature type="domain" description="GGDEF" evidence="2">
    <location>
        <begin position="425"/>
        <end position="559"/>
    </location>
</feature>
<dbReference type="InterPro" id="IPR048430">
    <property type="entry name" value="MASE9"/>
</dbReference>
<feature type="transmembrane region" description="Helical" evidence="1">
    <location>
        <begin position="111"/>
        <end position="131"/>
    </location>
</feature>
<dbReference type="GO" id="GO:0052621">
    <property type="term" value="F:diguanylate cyclase activity"/>
    <property type="evidence" value="ECO:0007669"/>
    <property type="project" value="TreeGrafter"/>
</dbReference>
<feature type="transmembrane region" description="Helical" evidence="1">
    <location>
        <begin position="64"/>
        <end position="90"/>
    </location>
</feature>
<feature type="transmembrane region" description="Helical" evidence="1">
    <location>
        <begin position="137"/>
        <end position="159"/>
    </location>
</feature>
<organism evidence="3">
    <name type="scientific">anaerobic digester metagenome</name>
    <dbReference type="NCBI Taxonomy" id="1263854"/>
    <lineage>
        <taxon>unclassified sequences</taxon>
        <taxon>metagenomes</taxon>
        <taxon>ecological metagenomes</taxon>
    </lineage>
</organism>
<dbReference type="CDD" id="cd01949">
    <property type="entry name" value="GGDEF"/>
    <property type="match status" value="1"/>
</dbReference>
<evidence type="ECO:0000256" key="1">
    <source>
        <dbReference type="SAM" id="Phobius"/>
    </source>
</evidence>
<gene>
    <name evidence="3" type="ORF">SCFA_3670001</name>
</gene>
<dbReference type="SMART" id="SM00267">
    <property type="entry name" value="GGDEF"/>
    <property type="match status" value="1"/>
</dbReference>
<dbReference type="PANTHER" id="PTHR45138:SF9">
    <property type="entry name" value="DIGUANYLATE CYCLASE DGCM-RELATED"/>
    <property type="match status" value="1"/>
</dbReference>
<proteinExistence type="predicted"/>
<dbReference type="Pfam" id="PF13185">
    <property type="entry name" value="GAF_2"/>
    <property type="match status" value="1"/>
</dbReference>
<feature type="transmembrane region" description="Helical" evidence="1">
    <location>
        <begin position="39"/>
        <end position="58"/>
    </location>
</feature>
<dbReference type="AlphaFoldDB" id="A0A485M693"/>
<dbReference type="PROSITE" id="PS50887">
    <property type="entry name" value="GGDEF"/>
    <property type="match status" value="1"/>
</dbReference>
<dbReference type="InterPro" id="IPR000160">
    <property type="entry name" value="GGDEF_dom"/>
</dbReference>
<accession>A0A485M693</accession>
<dbReference type="InterPro" id="IPR003018">
    <property type="entry name" value="GAF"/>
</dbReference>
<dbReference type="SUPFAM" id="SSF55781">
    <property type="entry name" value="GAF domain-like"/>
    <property type="match status" value="1"/>
</dbReference>
<dbReference type="InterPro" id="IPR029016">
    <property type="entry name" value="GAF-like_dom_sf"/>
</dbReference>
<evidence type="ECO:0000259" key="2">
    <source>
        <dbReference type="PROSITE" id="PS50887"/>
    </source>
</evidence>
<feature type="transmembrane region" description="Helical" evidence="1">
    <location>
        <begin position="180"/>
        <end position="198"/>
    </location>
</feature>
<reference evidence="3" key="1">
    <citation type="submission" date="2019-03" db="EMBL/GenBank/DDBJ databases">
        <authorList>
            <person name="Hao L."/>
        </authorList>
    </citation>
    <scope>NUCLEOTIDE SEQUENCE</scope>
</reference>
<dbReference type="NCBIfam" id="TIGR00254">
    <property type="entry name" value="GGDEF"/>
    <property type="match status" value="1"/>
</dbReference>
<feature type="transmembrane region" description="Helical" evidence="1">
    <location>
        <begin position="6"/>
        <end position="27"/>
    </location>
</feature>
<keyword evidence="1" id="KW-1133">Transmembrane helix</keyword>
<dbReference type="Gene3D" id="3.30.70.270">
    <property type="match status" value="1"/>
</dbReference>
<evidence type="ECO:0000313" key="3">
    <source>
        <dbReference type="EMBL" id="VFU17556.1"/>
    </source>
</evidence>
<dbReference type="InterPro" id="IPR050469">
    <property type="entry name" value="Diguanylate_Cyclase"/>
</dbReference>
<keyword evidence="1" id="KW-0812">Transmembrane</keyword>
<dbReference type="EMBL" id="CAADRN010000298">
    <property type="protein sequence ID" value="VFU17556.1"/>
    <property type="molecule type" value="Genomic_DNA"/>
</dbReference>
<dbReference type="Pfam" id="PF20972">
    <property type="entry name" value="MASE9"/>
    <property type="match status" value="1"/>
</dbReference>
<dbReference type="PANTHER" id="PTHR45138">
    <property type="entry name" value="REGULATORY COMPONENTS OF SENSORY TRANSDUCTION SYSTEM"/>
    <property type="match status" value="1"/>
</dbReference>
<dbReference type="SUPFAM" id="SSF55073">
    <property type="entry name" value="Nucleotide cyclase"/>
    <property type="match status" value="1"/>
</dbReference>
<dbReference type="InterPro" id="IPR043128">
    <property type="entry name" value="Rev_trsase/Diguanyl_cyclase"/>
</dbReference>
<sequence length="562" mass="61726">MREKRGTAHILYVWLVLGLAAWQLTLLFPELELDKARELLLIILLGVLAEWLAAPFPHGQLSGSYILVLSVFLIHGPAAAAWVGGLATMLGQGIVNRGNPLRTTLFNSSQYVLAVLAASHAFWACGGEPGLVSAGNAVPLGVFTITYIIVNHLLVYLYLLPKRRHLPRLTWLDTLKWDGLTYLYTVPLGLLIAMVYQFTGLTGLLLLFVSVLGLQVILRYYVQLQVANQELTSFYEAARFLEGNPGPGEVLEQVLKSAKKAIPFHSAAGYLQAGEKGVYYPVTAAGPYSNQIRSTVVYLGEGLTGMVLESGEPELVFDSRTDPRVKADTGFTRVMRSLLVIPLYAGKEALGIIILGDKRPYAFDEKHLHIMGILAGQAAIAVENTVIKERLTRVLARDPLTGLLRFENFNKLVDEALAGSSEEGYPSSLVLIDIDNFKNFNKRYGRKSGERLLAELASLIEKETRRDDLVARYGGDEFVLLLPGARGNRLHELAEDIRYAVRDHAFLKKDGRSARITVSIGTAEFPQDAGDAEGLFKAVQRALEKAQEQGGDRVEAAAISLK</sequence>
<dbReference type="InterPro" id="IPR029787">
    <property type="entry name" value="Nucleotide_cyclase"/>
</dbReference>
<name>A0A485M693_9ZZZZ</name>
<protein>
    <recommendedName>
        <fullName evidence="2">GGDEF domain-containing protein</fullName>
    </recommendedName>
</protein>
<dbReference type="SMART" id="SM00065">
    <property type="entry name" value="GAF"/>
    <property type="match status" value="1"/>
</dbReference>